<proteinExistence type="predicted"/>
<dbReference type="WBParaSite" id="PS1159_v2.g3227.t1">
    <property type="protein sequence ID" value="PS1159_v2.g3227.t1"/>
    <property type="gene ID" value="PS1159_v2.g3227"/>
</dbReference>
<name>A0AC35GA77_9BILA</name>
<accession>A0AC35GA77</accession>
<evidence type="ECO:0000313" key="2">
    <source>
        <dbReference type="WBParaSite" id="PS1159_v2.g3227.t1"/>
    </source>
</evidence>
<evidence type="ECO:0000313" key="1">
    <source>
        <dbReference type="Proteomes" id="UP000887580"/>
    </source>
</evidence>
<sequence length="414" mass="46026">MSNLTSSTIISTVIATTEPWINPGNPFYEKYKNYGVIWPVAPALFAILACVIIGFWCNGNIVVATWKTRSLHGTCNYLLAISAAADSIHGTSQFIQAFIFFTGINFIPLRLCVYLQTFALSGLNFGIILILLIGIDRVYSVMLPGRHRTMNSNQYMIFMMIISYLMFSGKTFTDLQTCVLVNTIPIIGLTVGLFMTFFIGVDRLMSVLFPARHRVINKTAYISLYLIIVSVYCLICLVMIYLAMLQSPNTPTTCLITDAMPGGVGQTWFTICLITNCATVACYIIVGIFLKFKTSSASDATRRMFKSLAAITAMVFVGWAINACIQVCLRALQAAPITYWYTGFYAGLPVNVACSCNYFVLFAFSKDYRIAFKKQINSFSMAIIKCDLVALDDNARIQKITTTNRWTSTVTPVT</sequence>
<protein>
    <submittedName>
        <fullName evidence="2">G-protein coupled receptors family 1 profile domain-containing protein</fullName>
    </submittedName>
</protein>
<dbReference type="Proteomes" id="UP000887580">
    <property type="component" value="Unplaced"/>
</dbReference>
<reference evidence="2" key="1">
    <citation type="submission" date="2022-11" db="UniProtKB">
        <authorList>
            <consortium name="WormBaseParasite"/>
        </authorList>
    </citation>
    <scope>IDENTIFICATION</scope>
</reference>
<organism evidence="1 2">
    <name type="scientific">Panagrolaimus sp. PS1159</name>
    <dbReference type="NCBI Taxonomy" id="55785"/>
    <lineage>
        <taxon>Eukaryota</taxon>
        <taxon>Metazoa</taxon>
        <taxon>Ecdysozoa</taxon>
        <taxon>Nematoda</taxon>
        <taxon>Chromadorea</taxon>
        <taxon>Rhabditida</taxon>
        <taxon>Tylenchina</taxon>
        <taxon>Panagrolaimomorpha</taxon>
        <taxon>Panagrolaimoidea</taxon>
        <taxon>Panagrolaimidae</taxon>
        <taxon>Panagrolaimus</taxon>
    </lineage>
</organism>